<protein>
    <submittedName>
        <fullName evidence="1">Uncharacterized protein</fullName>
    </submittedName>
</protein>
<dbReference type="Proteomes" id="UP001231649">
    <property type="component" value="Chromosome 19"/>
</dbReference>
<organism evidence="1 2">
    <name type="scientific">Mythimna loreyi</name>
    <dbReference type="NCBI Taxonomy" id="667449"/>
    <lineage>
        <taxon>Eukaryota</taxon>
        <taxon>Metazoa</taxon>
        <taxon>Ecdysozoa</taxon>
        <taxon>Arthropoda</taxon>
        <taxon>Hexapoda</taxon>
        <taxon>Insecta</taxon>
        <taxon>Pterygota</taxon>
        <taxon>Neoptera</taxon>
        <taxon>Endopterygota</taxon>
        <taxon>Lepidoptera</taxon>
        <taxon>Glossata</taxon>
        <taxon>Ditrysia</taxon>
        <taxon>Noctuoidea</taxon>
        <taxon>Noctuidae</taxon>
        <taxon>Noctuinae</taxon>
        <taxon>Hadenini</taxon>
        <taxon>Mythimna</taxon>
    </lineage>
</organism>
<keyword evidence="2" id="KW-1185">Reference proteome</keyword>
<reference evidence="1" key="1">
    <citation type="submission" date="2023-03" db="EMBL/GenBank/DDBJ databases">
        <title>Chromosome-level genomes of two armyworms, Mythimna separata and Mythimna loreyi, provide insights into the biosynthesis and reception of sex pheromones.</title>
        <authorList>
            <person name="Zhao H."/>
        </authorList>
    </citation>
    <scope>NUCLEOTIDE SEQUENCE</scope>
    <source>
        <strain evidence="1">BeijingLab</strain>
    </source>
</reference>
<evidence type="ECO:0000313" key="2">
    <source>
        <dbReference type="Proteomes" id="UP001231649"/>
    </source>
</evidence>
<name>A0ACC2QPC2_9NEOP</name>
<sequence length="171" mass="18739">MSDFADGTGVKHYLTASEPNGDGHFGELNHLSHRDYETLIAPTLSVNRVLSDVTHTLNRGGDVQMPPGILLGGDLGRIERRPAVRPARRLDVEVPRPDDVDIAEGVEEEEDAQRPPTSNPAHQPTANMLGWRQATALNKNQLAEMTQIFEDPGTLLSVPHTSKDGLRKKLP</sequence>
<proteinExistence type="predicted"/>
<dbReference type="EMBL" id="CM056795">
    <property type="protein sequence ID" value="KAJ8720667.1"/>
    <property type="molecule type" value="Genomic_DNA"/>
</dbReference>
<comment type="caution">
    <text evidence="1">The sequence shown here is derived from an EMBL/GenBank/DDBJ whole genome shotgun (WGS) entry which is preliminary data.</text>
</comment>
<gene>
    <name evidence="1" type="ORF">PYW08_006132</name>
</gene>
<evidence type="ECO:0000313" key="1">
    <source>
        <dbReference type="EMBL" id="KAJ8720667.1"/>
    </source>
</evidence>
<accession>A0ACC2QPC2</accession>